<dbReference type="Proteomes" id="UP000075920">
    <property type="component" value="Unassembled WGS sequence"/>
</dbReference>
<keyword evidence="10" id="KW-0496">Mitochondrion</keyword>
<dbReference type="PROSITE" id="PS00605">
    <property type="entry name" value="ATPASE_C"/>
    <property type="match status" value="1"/>
</dbReference>
<dbReference type="GO" id="GO:0008289">
    <property type="term" value="F:lipid binding"/>
    <property type="evidence" value="ECO:0007669"/>
    <property type="project" value="UniProtKB-KW"/>
</dbReference>
<keyword evidence="4" id="KW-0138">CF(0)</keyword>
<feature type="transmembrane region" description="Helical" evidence="14">
    <location>
        <begin position="131"/>
        <end position="157"/>
    </location>
</feature>
<dbReference type="EnsemblMetazoa" id="AMIN005271-RA">
    <property type="protein sequence ID" value="AMIN005271-PA"/>
    <property type="gene ID" value="AMIN005271"/>
</dbReference>
<evidence type="ECO:0000256" key="14">
    <source>
        <dbReference type="RuleBase" id="RU004221"/>
    </source>
</evidence>
<reference evidence="17" key="1">
    <citation type="submission" date="2013-03" db="EMBL/GenBank/DDBJ databases">
        <title>The Genome Sequence of Anopheles minimus MINIMUS1.</title>
        <authorList>
            <consortium name="The Broad Institute Genomics Platform"/>
            <person name="Neafsey D.E."/>
            <person name="Walton C."/>
            <person name="Walker B."/>
            <person name="Young S.K."/>
            <person name="Zeng Q."/>
            <person name="Gargeya S."/>
            <person name="Fitzgerald M."/>
            <person name="Haas B."/>
            <person name="Abouelleil A."/>
            <person name="Allen A.W."/>
            <person name="Alvarado L."/>
            <person name="Arachchi H.M."/>
            <person name="Berlin A.M."/>
            <person name="Chapman S.B."/>
            <person name="Gainer-Dewar J."/>
            <person name="Goldberg J."/>
            <person name="Griggs A."/>
            <person name="Gujja S."/>
            <person name="Hansen M."/>
            <person name="Howarth C."/>
            <person name="Imamovic A."/>
            <person name="Ireland A."/>
            <person name="Larimer J."/>
            <person name="McCowan C."/>
            <person name="Murphy C."/>
            <person name="Pearson M."/>
            <person name="Poon T.W."/>
            <person name="Priest M."/>
            <person name="Roberts A."/>
            <person name="Saif S."/>
            <person name="Shea T."/>
            <person name="Sisk P."/>
            <person name="Sykes S."/>
            <person name="Wortman J."/>
            <person name="Nusbaum C."/>
            <person name="Birren B."/>
        </authorList>
    </citation>
    <scope>NUCLEOTIDE SEQUENCE [LARGE SCALE GENOMIC DNA]</scope>
    <source>
        <strain evidence="17">MINIMUS1</strain>
    </source>
</reference>
<dbReference type="GO" id="GO:0031966">
    <property type="term" value="C:mitochondrial membrane"/>
    <property type="evidence" value="ECO:0007669"/>
    <property type="project" value="UniProtKB-SubCell"/>
</dbReference>
<organism evidence="16 17">
    <name type="scientific">Anopheles minimus</name>
    <dbReference type="NCBI Taxonomy" id="112268"/>
    <lineage>
        <taxon>Eukaryota</taxon>
        <taxon>Metazoa</taxon>
        <taxon>Ecdysozoa</taxon>
        <taxon>Arthropoda</taxon>
        <taxon>Hexapoda</taxon>
        <taxon>Insecta</taxon>
        <taxon>Pterygota</taxon>
        <taxon>Neoptera</taxon>
        <taxon>Endopterygota</taxon>
        <taxon>Diptera</taxon>
        <taxon>Nematocera</taxon>
        <taxon>Culicoidea</taxon>
        <taxon>Culicidae</taxon>
        <taxon>Anophelinae</taxon>
        <taxon>Anopheles</taxon>
    </lineage>
</organism>
<evidence type="ECO:0000256" key="10">
    <source>
        <dbReference type="ARBA" id="ARBA00023128"/>
    </source>
</evidence>
<evidence type="ECO:0000256" key="1">
    <source>
        <dbReference type="ARBA" id="ARBA00004225"/>
    </source>
</evidence>
<comment type="similarity">
    <text evidence="2 14">Belongs to the ATPase C chain family.</text>
</comment>
<dbReference type="Pfam" id="PF00137">
    <property type="entry name" value="ATP-synt_C"/>
    <property type="match status" value="1"/>
</dbReference>
<proteinExistence type="inferred from homology"/>
<dbReference type="InterPro" id="IPR035921">
    <property type="entry name" value="F/V-ATP_Csub_sf"/>
</dbReference>
<name>A0A182W4K8_9DIPT</name>
<evidence type="ECO:0000256" key="7">
    <source>
        <dbReference type="ARBA" id="ARBA00022989"/>
    </source>
</evidence>
<feature type="transmembrane region" description="Helical" evidence="14">
    <location>
        <begin position="169"/>
        <end position="196"/>
    </location>
</feature>
<dbReference type="InterPro" id="IPR000454">
    <property type="entry name" value="ATP_synth_F0_csu"/>
</dbReference>
<dbReference type="InterPro" id="IPR002379">
    <property type="entry name" value="ATPase_proteolipid_c-like_dom"/>
</dbReference>
<keyword evidence="7 14" id="KW-1133">Transmembrane helix</keyword>
<evidence type="ECO:0000256" key="12">
    <source>
        <dbReference type="ARBA" id="ARBA00029852"/>
    </source>
</evidence>
<evidence type="ECO:0000256" key="5">
    <source>
        <dbReference type="ARBA" id="ARBA00022692"/>
    </source>
</evidence>
<keyword evidence="17" id="KW-1185">Reference proteome</keyword>
<keyword evidence="8 14" id="KW-0406">Ion transport</keyword>
<evidence type="ECO:0000256" key="13">
    <source>
        <dbReference type="ARBA" id="ARBA00033111"/>
    </source>
</evidence>
<evidence type="ECO:0000256" key="6">
    <source>
        <dbReference type="ARBA" id="ARBA00022781"/>
    </source>
</evidence>
<dbReference type="PANTHER" id="PTHR10031:SF0">
    <property type="entry name" value="ATPASE PROTEIN 9"/>
    <property type="match status" value="1"/>
</dbReference>
<dbReference type="PANTHER" id="PTHR10031">
    <property type="entry name" value="ATP SYNTHASE LIPID-BINDING PROTEIN, MITOCHONDRIAL"/>
    <property type="match status" value="1"/>
</dbReference>
<dbReference type="GO" id="GO:0015078">
    <property type="term" value="F:proton transmembrane transporter activity"/>
    <property type="evidence" value="ECO:0007669"/>
    <property type="project" value="InterPro"/>
</dbReference>
<dbReference type="HAMAP" id="MF_01396">
    <property type="entry name" value="ATP_synth_c_bact"/>
    <property type="match status" value="1"/>
</dbReference>
<dbReference type="InterPro" id="IPR038662">
    <property type="entry name" value="ATP_synth_F0_csu_sf"/>
</dbReference>
<keyword evidence="3 14" id="KW-0813">Transport</keyword>
<dbReference type="GO" id="GO:0015986">
    <property type="term" value="P:proton motive force-driven ATP synthesis"/>
    <property type="evidence" value="ECO:0007669"/>
    <property type="project" value="InterPro"/>
</dbReference>
<dbReference type="CDD" id="cd18182">
    <property type="entry name" value="ATP-synt_Fo_c_ATP5G3"/>
    <property type="match status" value="1"/>
</dbReference>
<evidence type="ECO:0000256" key="8">
    <source>
        <dbReference type="ARBA" id="ARBA00023065"/>
    </source>
</evidence>
<keyword evidence="5 14" id="KW-0812">Transmembrane</keyword>
<evidence type="ECO:0000259" key="15">
    <source>
        <dbReference type="Pfam" id="PF00137"/>
    </source>
</evidence>
<dbReference type="VEuPathDB" id="VectorBase:AMIN005271"/>
<evidence type="ECO:0000256" key="11">
    <source>
        <dbReference type="ARBA" id="ARBA00023136"/>
    </source>
</evidence>
<keyword evidence="9 14" id="KW-0446">Lipid-binding</keyword>
<dbReference type="Gene3D" id="1.20.20.10">
    <property type="entry name" value="F1F0 ATP synthase subunit C"/>
    <property type="match status" value="1"/>
</dbReference>
<dbReference type="FunFam" id="1.20.20.10:FF:000003">
    <property type="entry name" value="Atp synthase f complex subunit mitochondrial"/>
    <property type="match status" value="1"/>
</dbReference>
<evidence type="ECO:0000256" key="4">
    <source>
        <dbReference type="ARBA" id="ARBA00022547"/>
    </source>
</evidence>
<dbReference type="PRINTS" id="PR00124">
    <property type="entry name" value="ATPASEC"/>
</dbReference>
<evidence type="ECO:0000313" key="17">
    <source>
        <dbReference type="Proteomes" id="UP000075920"/>
    </source>
</evidence>
<dbReference type="GO" id="GO:0045259">
    <property type="term" value="C:proton-transporting ATP synthase complex"/>
    <property type="evidence" value="ECO:0007669"/>
    <property type="project" value="UniProtKB-KW"/>
</dbReference>
<dbReference type="InterPro" id="IPR020537">
    <property type="entry name" value="ATP_synth_F0_csu_DDCD_BS"/>
</dbReference>
<comment type="subcellular location">
    <subcellularLocation>
        <location evidence="1">Mitochondrion membrane</location>
        <topology evidence="1">Multi-pass membrane protein</topology>
    </subcellularLocation>
</comment>
<evidence type="ECO:0000256" key="3">
    <source>
        <dbReference type="ARBA" id="ARBA00022448"/>
    </source>
</evidence>
<dbReference type="GO" id="GO:0033177">
    <property type="term" value="C:proton-transporting two-sector ATPase complex, proton-transporting domain"/>
    <property type="evidence" value="ECO:0007669"/>
    <property type="project" value="InterPro"/>
</dbReference>
<feature type="domain" description="V-ATPase proteolipid subunit C-like" evidence="15">
    <location>
        <begin position="132"/>
        <end position="194"/>
    </location>
</feature>
<evidence type="ECO:0000313" key="16">
    <source>
        <dbReference type="EnsemblMetazoa" id="AMIN005271-PA"/>
    </source>
</evidence>
<protein>
    <recommendedName>
        <fullName evidence="13">ATPase protein 9</fullName>
    </recommendedName>
    <alternativeName>
        <fullName evidence="12">ATPase subunit c</fullName>
    </alternativeName>
</protein>
<reference evidence="16" key="2">
    <citation type="submission" date="2020-05" db="UniProtKB">
        <authorList>
            <consortium name="EnsemblMetazoa"/>
        </authorList>
    </citation>
    <scope>IDENTIFICATION</scope>
    <source>
        <strain evidence="16">MINIMUS1</strain>
    </source>
</reference>
<evidence type="ECO:0000256" key="2">
    <source>
        <dbReference type="ARBA" id="ARBA00006704"/>
    </source>
</evidence>
<keyword evidence="11 14" id="KW-0472">Membrane</keyword>
<evidence type="ECO:0000256" key="9">
    <source>
        <dbReference type="ARBA" id="ARBA00023121"/>
    </source>
</evidence>
<dbReference type="AlphaFoldDB" id="A0A182W4K8"/>
<dbReference type="STRING" id="112268.A0A182W4K8"/>
<sequence length="198" mass="21235">MRANTRIRALRTYTTKLFHFTRGFEATKIATNVHCSSISCRPRFEVLQVPVKPKLKNNIIMFVSSAARIAPVARSLVLNGTKAYIRPISSAVISQSQTLAAQNTAPVALLPQVRSFQTTPVTRDIDSAAKFIGAGAATVGVAGSGAGIGTVFGSLIIGYARNPSLKQQLFSYAILGFALSEAMGLFCLMMAFLLLFAF</sequence>
<keyword evidence="6 14" id="KW-0375">Hydrogen ion transport</keyword>
<accession>A0A182W4K8</accession>
<dbReference type="SUPFAM" id="SSF81333">
    <property type="entry name" value="F1F0 ATP synthase subunit C"/>
    <property type="match status" value="1"/>
</dbReference>